<reference evidence="2" key="1">
    <citation type="submission" date="2022-03" db="EMBL/GenBank/DDBJ databases">
        <authorList>
            <person name="Martin C."/>
        </authorList>
    </citation>
    <scope>NUCLEOTIDE SEQUENCE</scope>
</reference>
<proteinExistence type="predicted"/>
<dbReference type="InterPro" id="IPR016181">
    <property type="entry name" value="Acyl_CoA_acyltransferase"/>
</dbReference>
<dbReference type="CDD" id="cd04301">
    <property type="entry name" value="NAT_SF"/>
    <property type="match status" value="1"/>
</dbReference>
<evidence type="ECO:0000259" key="1">
    <source>
        <dbReference type="PROSITE" id="PS51186"/>
    </source>
</evidence>
<dbReference type="PROSITE" id="PS51186">
    <property type="entry name" value="GNAT"/>
    <property type="match status" value="1"/>
</dbReference>
<dbReference type="InterPro" id="IPR000182">
    <property type="entry name" value="GNAT_dom"/>
</dbReference>
<dbReference type="AlphaFoldDB" id="A0A8S4Q2T7"/>
<comment type="caution">
    <text evidence="2">The sequence shown here is derived from an EMBL/GenBank/DDBJ whole genome shotgun (WGS) entry which is preliminary data.</text>
</comment>
<sequence>MSVKIREARLEDFDGVMDINKDVYEGLDYLPYKYHMYIKEGQSKGNRICLVAETNEGKIVAFRMAFLVDEGHTLIAQAVRVHPKYTSKGINKLLQDAVVERCKTKVTKFISTTWQTEIWEKRERNGTSPMTIAARSPRVSFETNPVSLSIALEKAYRHSEDLNKLFEKTLVLSRDDARELLSSAELRDFIRTSDFVYSWDVFNLKFVSNVEWIMQCRNVILRTLNKDGALNGVSLANALPCKLGIRLFADVYCAEADVTIAHIIKHIQMLQQFCKSTPIVGTFFLHQCSAKHKTEAKKFVAEYMGLYPKQNLNENDFIILERIKNLSKL</sequence>
<dbReference type="PANTHER" id="PTHR47403:SF6">
    <property type="entry name" value="N-ACETYLTRANSFERASE DOMAIN-CONTAINING PROTEIN"/>
    <property type="match status" value="1"/>
</dbReference>
<protein>
    <recommendedName>
        <fullName evidence="1">N-acetyltransferase domain-containing protein</fullName>
    </recommendedName>
</protein>
<organism evidence="2 3">
    <name type="scientific">Owenia fusiformis</name>
    <name type="common">Polychaete worm</name>
    <dbReference type="NCBI Taxonomy" id="6347"/>
    <lineage>
        <taxon>Eukaryota</taxon>
        <taxon>Metazoa</taxon>
        <taxon>Spiralia</taxon>
        <taxon>Lophotrochozoa</taxon>
        <taxon>Annelida</taxon>
        <taxon>Polychaeta</taxon>
        <taxon>Sedentaria</taxon>
        <taxon>Canalipalpata</taxon>
        <taxon>Sabellida</taxon>
        <taxon>Oweniida</taxon>
        <taxon>Oweniidae</taxon>
        <taxon>Owenia</taxon>
    </lineage>
</organism>
<evidence type="ECO:0000313" key="2">
    <source>
        <dbReference type="EMBL" id="CAH1798181.1"/>
    </source>
</evidence>
<evidence type="ECO:0000313" key="3">
    <source>
        <dbReference type="Proteomes" id="UP000749559"/>
    </source>
</evidence>
<keyword evidence="3" id="KW-1185">Reference proteome</keyword>
<accession>A0A8S4Q2T7</accession>
<gene>
    <name evidence="2" type="ORF">OFUS_LOCUS22350</name>
</gene>
<dbReference type="SUPFAM" id="SSF55729">
    <property type="entry name" value="Acyl-CoA N-acyltransferases (Nat)"/>
    <property type="match status" value="1"/>
</dbReference>
<dbReference type="Pfam" id="PF00583">
    <property type="entry name" value="Acetyltransf_1"/>
    <property type="match status" value="1"/>
</dbReference>
<dbReference type="OrthoDB" id="6086192at2759"/>
<dbReference type="EMBL" id="CAIIXF020000011">
    <property type="protein sequence ID" value="CAH1798181.1"/>
    <property type="molecule type" value="Genomic_DNA"/>
</dbReference>
<dbReference type="GO" id="GO:0016747">
    <property type="term" value="F:acyltransferase activity, transferring groups other than amino-acyl groups"/>
    <property type="evidence" value="ECO:0007669"/>
    <property type="project" value="InterPro"/>
</dbReference>
<dbReference type="PANTHER" id="PTHR47403">
    <property type="entry name" value="LOC100145250 PROTEIN"/>
    <property type="match status" value="1"/>
</dbReference>
<dbReference type="Proteomes" id="UP000749559">
    <property type="component" value="Unassembled WGS sequence"/>
</dbReference>
<feature type="domain" description="N-acetyltransferase" evidence="1">
    <location>
        <begin position="3"/>
        <end position="153"/>
    </location>
</feature>
<name>A0A8S4Q2T7_OWEFU</name>
<dbReference type="Gene3D" id="3.40.630.30">
    <property type="match status" value="1"/>
</dbReference>